<evidence type="ECO:0000313" key="1">
    <source>
        <dbReference type="EMBL" id="NYZ69600.1"/>
    </source>
</evidence>
<organism evidence="1 2">
    <name type="scientific">Spartinivicinus marinus</name>
    <dbReference type="NCBI Taxonomy" id="2994442"/>
    <lineage>
        <taxon>Bacteria</taxon>
        <taxon>Pseudomonadati</taxon>
        <taxon>Pseudomonadota</taxon>
        <taxon>Gammaproteobacteria</taxon>
        <taxon>Oceanospirillales</taxon>
        <taxon>Zooshikellaceae</taxon>
        <taxon>Spartinivicinus</taxon>
    </lineage>
</organism>
<name>A0A853I6Q9_9GAMM</name>
<dbReference type="Proteomes" id="UP000569732">
    <property type="component" value="Unassembled WGS sequence"/>
</dbReference>
<proteinExistence type="predicted"/>
<dbReference type="RefSeq" id="WP_163836901.1">
    <property type="nucleotide sequence ID" value="NZ_JACCKB010000106.1"/>
</dbReference>
<dbReference type="AlphaFoldDB" id="A0A853I6Q9"/>
<sequence length="71" mass="8033">MATITYRTTDQKRDKLAQMAKEQNVSVNKVLDELVTIALTERDSYLRFSARASRGDANKALEILQARSTDD</sequence>
<dbReference type="EMBL" id="JACCKB010000106">
    <property type="protein sequence ID" value="NYZ69600.1"/>
    <property type="molecule type" value="Genomic_DNA"/>
</dbReference>
<protein>
    <submittedName>
        <fullName evidence="1">Toxin-antitoxin system HicB family antitoxin</fullName>
    </submittedName>
</protein>
<reference evidence="1 2" key="1">
    <citation type="submission" date="2020-07" db="EMBL/GenBank/DDBJ databases">
        <title>Endozoicomonas sp. nov., isolated from sediment.</title>
        <authorList>
            <person name="Gu T."/>
        </authorList>
    </citation>
    <scope>NUCLEOTIDE SEQUENCE [LARGE SCALE GENOMIC DNA]</scope>
    <source>
        <strain evidence="1 2">SM1973</strain>
    </source>
</reference>
<evidence type="ECO:0000313" key="2">
    <source>
        <dbReference type="Proteomes" id="UP000569732"/>
    </source>
</evidence>
<gene>
    <name evidence="1" type="ORF">H0A36_26655</name>
</gene>
<keyword evidence="2" id="KW-1185">Reference proteome</keyword>
<accession>A0A853I6Q9</accession>
<comment type="caution">
    <text evidence="1">The sequence shown here is derived from an EMBL/GenBank/DDBJ whole genome shotgun (WGS) entry which is preliminary data.</text>
</comment>